<reference evidence="3" key="1">
    <citation type="journal article" date="2019" name="Sci. Rep.">
        <title>Draft genome of Tanacetum cinerariifolium, the natural source of mosquito coil.</title>
        <authorList>
            <person name="Yamashiro T."/>
            <person name="Shiraishi A."/>
            <person name="Satake H."/>
            <person name="Nakayama K."/>
        </authorList>
    </citation>
    <scope>NUCLEOTIDE SEQUENCE</scope>
</reference>
<dbReference type="Pfam" id="PF14432">
    <property type="entry name" value="DYW_deaminase"/>
    <property type="match status" value="1"/>
</dbReference>
<accession>A0A699HWF1</accession>
<proteinExistence type="inferred from homology"/>
<gene>
    <name evidence="3" type="ORF">Tci_442587</name>
</gene>
<dbReference type="EMBL" id="BKCJ010201982">
    <property type="protein sequence ID" value="GEY70613.1"/>
    <property type="molecule type" value="Genomic_DNA"/>
</dbReference>
<evidence type="ECO:0000256" key="1">
    <source>
        <dbReference type="ARBA" id="ARBA00006643"/>
    </source>
</evidence>
<evidence type="ECO:0000259" key="2">
    <source>
        <dbReference type="Pfam" id="PF14432"/>
    </source>
</evidence>
<dbReference type="GO" id="GO:0008270">
    <property type="term" value="F:zinc ion binding"/>
    <property type="evidence" value="ECO:0007669"/>
    <property type="project" value="InterPro"/>
</dbReference>
<comment type="caution">
    <text evidence="3">The sequence shown here is derived from an EMBL/GenBank/DDBJ whole genome shotgun (WGS) entry which is preliminary data.</text>
</comment>
<evidence type="ECO:0000313" key="3">
    <source>
        <dbReference type="EMBL" id="GEY70613.1"/>
    </source>
</evidence>
<dbReference type="InterPro" id="IPR032867">
    <property type="entry name" value="DYW_dom"/>
</dbReference>
<name>A0A699HWF1_TANCI</name>
<organism evidence="3">
    <name type="scientific">Tanacetum cinerariifolium</name>
    <name type="common">Dalmatian daisy</name>
    <name type="synonym">Chrysanthemum cinerariifolium</name>
    <dbReference type="NCBI Taxonomy" id="118510"/>
    <lineage>
        <taxon>Eukaryota</taxon>
        <taxon>Viridiplantae</taxon>
        <taxon>Streptophyta</taxon>
        <taxon>Embryophyta</taxon>
        <taxon>Tracheophyta</taxon>
        <taxon>Spermatophyta</taxon>
        <taxon>Magnoliopsida</taxon>
        <taxon>eudicotyledons</taxon>
        <taxon>Gunneridae</taxon>
        <taxon>Pentapetalae</taxon>
        <taxon>asterids</taxon>
        <taxon>campanulids</taxon>
        <taxon>Asterales</taxon>
        <taxon>Asteraceae</taxon>
        <taxon>Asteroideae</taxon>
        <taxon>Anthemideae</taxon>
        <taxon>Anthemidinae</taxon>
        <taxon>Tanacetum</taxon>
    </lineage>
</organism>
<dbReference type="AlphaFoldDB" id="A0A699HWF1"/>
<sequence length="75" mass="8548">MGKRFGFVRFLGISNGTEWWCRLIRKAINFVAAVVKQPPPPPSPPPSMVRTIVIVMDLNRLHHCRDGVCSCNDQW</sequence>
<protein>
    <recommendedName>
        <fullName evidence="2">DYW domain-containing protein</fullName>
    </recommendedName>
</protein>
<feature type="domain" description="DYW" evidence="2">
    <location>
        <begin position="49"/>
        <end position="75"/>
    </location>
</feature>
<comment type="similarity">
    <text evidence="1">Belongs to the PPR family. PCMP-H subfamily.</text>
</comment>